<sequence length="70" mass="8006">MATVFFQQPEGLITSIKKGTLSYCRKLTEKTVAIVVSQHESVSAVIVEKTDKTEIWNDRFYLRDRIITTA</sequence>
<keyword evidence="2" id="KW-1185">Reference proteome</keyword>
<comment type="caution">
    <text evidence="1">The sequence shown here is derived from an EMBL/GenBank/DDBJ whole genome shotgun (WGS) entry which is preliminary data.</text>
</comment>
<reference evidence="2" key="1">
    <citation type="journal article" date="2019" name="Int. J. Syst. Evol. Microbiol.">
        <title>The Global Catalogue of Microorganisms (GCM) 10K type strain sequencing project: providing services to taxonomists for standard genome sequencing and annotation.</title>
        <authorList>
            <consortium name="The Broad Institute Genomics Platform"/>
            <consortium name="The Broad Institute Genome Sequencing Center for Infectious Disease"/>
            <person name="Wu L."/>
            <person name="Ma J."/>
        </authorList>
    </citation>
    <scope>NUCLEOTIDE SEQUENCE [LARGE SCALE GENOMIC DNA]</scope>
    <source>
        <strain evidence="2">JCM 16545</strain>
    </source>
</reference>
<evidence type="ECO:0000313" key="2">
    <source>
        <dbReference type="Proteomes" id="UP001597369"/>
    </source>
</evidence>
<accession>A0ABW4X3A7</accession>
<dbReference type="RefSeq" id="WP_229962046.1">
    <property type="nucleotide sequence ID" value="NZ_JAJJWI010000018.1"/>
</dbReference>
<name>A0ABW4X3A7_9BACT</name>
<protein>
    <submittedName>
        <fullName evidence="1">Uncharacterized protein</fullName>
    </submittedName>
</protein>
<gene>
    <name evidence="1" type="ORF">ACFSKU_21400</name>
</gene>
<proteinExistence type="predicted"/>
<evidence type="ECO:0000313" key="1">
    <source>
        <dbReference type="EMBL" id="MFD2069452.1"/>
    </source>
</evidence>
<dbReference type="Proteomes" id="UP001597369">
    <property type="component" value="Unassembled WGS sequence"/>
</dbReference>
<organism evidence="1 2">
    <name type="scientific">Pontibacter silvestris</name>
    <dbReference type="NCBI Taxonomy" id="2305183"/>
    <lineage>
        <taxon>Bacteria</taxon>
        <taxon>Pseudomonadati</taxon>
        <taxon>Bacteroidota</taxon>
        <taxon>Cytophagia</taxon>
        <taxon>Cytophagales</taxon>
        <taxon>Hymenobacteraceae</taxon>
        <taxon>Pontibacter</taxon>
    </lineage>
</organism>
<dbReference type="EMBL" id="JBHUHV010000060">
    <property type="protein sequence ID" value="MFD2069452.1"/>
    <property type="molecule type" value="Genomic_DNA"/>
</dbReference>